<dbReference type="Gene3D" id="3.40.50.300">
    <property type="entry name" value="P-loop containing nucleotide triphosphate hydrolases"/>
    <property type="match status" value="1"/>
</dbReference>
<keyword evidence="3" id="KW-1185">Reference proteome</keyword>
<dbReference type="InterPro" id="IPR011990">
    <property type="entry name" value="TPR-like_helical_dom_sf"/>
</dbReference>
<dbReference type="InterPro" id="IPR026634">
    <property type="entry name" value="TPST-like"/>
</dbReference>
<dbReference type="OrthoDB" id="9815894at2"/>
<dbReference type="SUPFAM" id="SSF52540">
    <property type="entry name" value="P-loop containing nucleoside triphosphate hydrolases"/>
    <property type="match status" value="1"/>
</dbReference>
<dbReference type="Pfam" id="PF13469">
    <property type="entry name" value="Sulfotransfer_3"/>
    <property type="match status" value="1"/>
</dbReference>
<dbReference type="PANTHER" id="PTHR12788:SF10">
    <property type="entry name" value="PROTEIN-TYROSINE SULFOTRANSFERASE"/>
    <property type="match status" value="1"/>
</dbReference>
<dbReference type="InterPro" id="IPR027417">
    <property type="entry name" value="P-loop_NTPase"/>
</dbReference>
<dbReference type="Gene3D" id="1.25.40.10">
    <property type="entry name" value="Tetratricopeptide repeat domain"/>
    <property type="match status" value="1"/>
</dbReference>
<protein>
    <submittedName>
        <fullName evidence="2">Sulfotransferase</fullName>
    </submittedName>
</protein>
<dbReference type="GO" id="GO:0008476">
    <property type="term" value="F:protein-tyrosine sulfotransferase activity"/>
    <property type="evidence" value="ECO:0007669"/>
    <property type="project" value="InterPro"/>
</dbReference>
<comment type="caution">
    <text evidence="2">The sequence shown here is derived from an EMBL/GenBank/DDBJ whole genome shotgun (WGS) entry which is preliminary data.</text>
</comment>
<dbReference type="PANTHER" id="PTHR12788">
    <property type="entry name" value="PROTEIN-TYROSINE SULFOTRANSFERASE 2"/>
    <property type="match status" value="1"/>
</dbReference>
<evidence type="ECO:0000313" key="3">
    <source>
        <dbReference type="Proteomes" id="UP000288789"/>
    </source>
</evidence>
<name>A0A443Z7T2_9GAMM</name>
<dbReference type="EMBL" id="RSFE01000001">
    <property type="protein sequence ID" value="RWU12921.1"/>
    <property type="molecule type" value="Genomic_DNA"/>
</dbReference>
<evidence type="ECO:0000256" key="1">
    <source>
        <dbReference type="ARBA" id="ARBA00022679"/>
    </source>
</evidence>
<dbReference type="RefSeq" id="WP_128351249.1">
    <property type="nucleotide sequence ID" value="NZ_RSFE01000001.1"/>
</dbReference>
<dbReference type="AlphaFoldDB" id="A0A443Z7T2"/>
<accession>A0A443Z7T2</accession>
<organism evidence="2 3">
    <name type="scientific">Pseudidiomarina gelatinasegens</name>
    <dbReference type="NCBI Taxonomy" id="2487740"/>
    <lineage>
        <taxon>Bacteria</taxon>
        <taxon>Pseudomonadati</taxon>
        <taxon>Pseudomonadota</taxon>
        <taxon>Gammaproteobacteria</taxon>
        <taxon>Alteromonadales</taxon>
        <taxon>Idiomarinaceae</taxon>
        <taxon>Pseudidiomarina</taxon>
    </lineage>
</organism>
<reference evidence="2 3" key="1">
    <citation type="submission" date="2018-12" db="EMBL/GenBank/DDBJ databases">
        <authorList>
            <person name="Li A."/>
            <person name="Zhang M."/>
            <person name="Zhu H."/>
        </authorList>
    </citation>
    <scope>NUCLEOTIDE SEQUENCE [LARGE SCALE GENOMIC DNA]</scope>
    <source>
        <strain evidence="2 3">R04H25</strain>
    </source>
</reference>
<dbReference type="Proteomes" id="UP000288789">
    <property type="component" value="Unassembled WGS sequence"/>
</dbReference>
<keyword evidence="1 2" id="KW-0808">Transferase</keyword>
<gene>
    <name evidence="2" type="ORF">EGC76_01515</name>
</gene>
<evidence type="ECO:0000313" key="2">
    <source>
        <dbReference type="EMBL" id="RWU12921.1"/>
    </source>
</evidence>
<dbReference type="SUPFAM" id="SSF48452">
    <property type="entry name" value="TPR-like"/>
    <property type="match status" value="1"/>
</dbReference>
<sequence length="484" mass="54251">MVETYSLNDLLLAVRRGSRAESVAILNHFIENEEPLESDWIKCAALALRIGEIDKAKQAADLYRAVMPKTLRHLINYCGVYAEAGDLNRVLKLVEPQIKKDIQDPNLFHLAGTVAAQLGHLDRAKYYLMHALRKAPQSGITWFTLSSITDFKKYPELLEKLEHAFATIPAADEKNLQQFHYSLGKAYADLGRFEDSYNAYTQGAAIMQRASRYSVENDQAFIADLIANHSAQALAQLPQAKTGHNRAVALLGLPRSGTTLLGQMLAKHSKVKGAAETNAIGHASMHLRNENFSDFPGFIAQHGDAQGAIDHIADVYAHVLNQQFSGNNLVVDKTIQLSRHFGIWAQAFPQGRAVYIKRAPADVAWSCFKSNFRSRADWSWDACDIAAYMQHEEQLMNHWLAVMGNRILTVSYEELCHEPERVLRDVCAHIGLAYEPHMLHFYKDNGPVFTSSVGQVHEPIHQKRIGLAANYPEFLAAYDQCRIS</sequence>
<proteinExistence type="predicted"/>